<protein>
    <submittedName>
        <fullName evidence="2">Uncharacterized protein</fullName>
    </submittedName>
</protein>
<organism evidence="1 2">
    <name type="scientific">Panagrolaimus sp. ES5</name>
    <dbReference type="NCBI Taxonomy" id="591445"/>
    <lineage>
        <taxon>Eukaryota</taxon>
        <taxon>Metazoa</taxon>
        <taxon>Ecdysozoa</taxon>
        <taxon>Nematoda</taxon>
        <taxon>Chromadorea</taxon>
        <taxon>Rhabditida</taxon>
        <taxon>Tylenchina</taxon>
        <taxon>Panagrolaimomorpha</taxon>
        <taxon>Panagrolaimoidea</taxon>
        <taxon>Panagrolaimidae</taxon>
        <taxon>Panagrolaimus</taxon>
    </lineage>
</organism>
<reference evidence="2" key="1">
    <citation type="submission" date="2022-11" db="UniProtKB">
        <authorList>
            <consortium name="WormBaseParasite"/>
        </authorList>
    </citation>
    <scope>IDENTIFICATION</scope>
</reference>
<proteinExistence type="predicted"/>
<name>A0AC34GR99_9BILA</name>
<dbReference type="WBParaSite" id="ES5_v2.g7083.t1">
    <property type="protein sequence ID" value="ES5_v2.g7083.t1"/>
    <property type="gene ID" value="ES5_v2.g7083"/>
</dbReference>
<dbReference type="Proteomes" id="UP000887579">
    <property type="component" value="Unplaced"/>
</dbReference>
<evidence type="ECO:0000313" key="1">
    <source>
        <dbReference type="Proteomes" id="UP000887579"/>
    </source>
</evidence>
<accession>A0AC34GR99</accession>
<sequence length="188" mass="21801">MDTPNDPTKKTDERIFKRVLDETLQALKEGRPTTDILNGAKDVVDPKKIMERIDEIVYQLIIDNGWGTPVARNNPTVGEVKNEAMEAEHPDLKHVQSIHLKGAQYEGLTMDNMMKKHLKDWDVVFDFLADLYIKNQKLREKMLSGNFKTDPQKILEILRTLLLHDEIYDDIKKMLPALKDKKDALFQM</sequence>
<evidence type="ECO:0000313" key="2">
    <source>
        <dbReference type="WBParaSite" id="ES5_v2.g7083.t1"/>
    </source>
</evidence>